<keyword evidence="8" id="KW-0238">DNA-binding</keyword>
<keyword evidence="5" id="KW-0678">Repressor</keyword>
<keyword evidence="11" id="KW-0539">Nucleus</keyword>
<feature type="compositionally biased region" description="Basic residues" evidence="13">
    <location>
        <begin position="182"/>
        <end position="192"/>
    </location>
</feature>
<keyword evidence="9" id="KW-0010">Activator</keyword>
<evidence type="ECO:0000313" key="16">
    <source>
        <dbReference type="Proteomes" id="UP001174136"/>
    </source>
</evidence>
<evidence type="ECO:0000313" key="15">
    <source>
        <dbReference type="EMBL" id="KAK0149110.1"/>
    </source>
</evidence>
<dbReference type="PROSITE" id="PS00036">
    <property type="entry name" value="BZIP_BASIC"/>
    <property type="match status" value="1"/>
</dbReference>
<dbReference type="EMBL" id="JAOPHQ010001855">
    <property type="protein sequence ID" value="KAK0149110.1"/>
    <property type="molecule type" value="Genomic_DNA"/>
</dbReference>
<gene>
    <name evidence="15" type="primary">BATF</name>
    <name evidence="15" type="ORF">N1851_010372</name>
</gene>
<proteinExistence type="inferred from homology"/>
<name>A0AA47MZK0_MERPO</name>
<evidence type="ECO:0000256" key="2">
    <source>
        <dbReference type="ARBA" id="ARBA00007163"/>
    </source>
</evidence>
<evidence type="ECO:0000256" key="7">
    <source>
        <dbReference type="ARBA" id="ARBA00023015"/>
    </source>
</evidence>
<evidence type="ECO:0000256" key="13">
    <source>
        <dbReference type="SAM" id="MobiDB-lite"/>
    </source>
</evidence>
<evidence type="ECO:0000256" key="10">
    <source>
        <dbReference type="ARBA" id="ARBA00023163"/>
    </source>
</evidence>
<keyword evidence="10" id="KW-0804">Transcription</keyword>
<feature type="region of interest" description="Disordered" evidence="13">
    <location>
        <begin position="1"/>
        <end position="43"/>
    </location>
</feature>
<comment type="similarity">
    <text evidence="2">Belongs to the bZIP family.</text>
</comment>
<dbReference type="GO" id="GO:0005737">
    <property type="term" value="C:cytoplasm"/>
    <property type="evidence" value="ECO:0007669"/>
    <property type="project" value="UniProtKB-SubCell"/>
</dbReference>
<keyword evidence="4" id="KW-0963">Cytoplasm</keyword>
<accession>A0AA47MZK0</accession>
<evidence type="ECO:0000256" key="6">
    <source>
        <dbReference type="ARBA" id="ARBA00022782"/>
    </source>
</evidence>
<evidence type="ECO:0000256" key="12">
    <source>
        <dbReference type="ARBA" id="ARBA00029907"/>
    </source>
</evidence>
<feature type="domain" description="BZIP" evidence="14">
    <location>
        <begin position="2"/>
        <end position="16"/>
    </location>
</feature>
<keyword evidence="6" id="KW-0221">Differentiation</keyword>
<evidence type="ECO:0000259" key="14">
    <source>
        <dbReference type="PROSITE" id="PS00036"/>
    </source>
</evidence>
<protein>
    <recommendedName>
        <fullName evidence="3">Basic leucine zipper transcriptional factor ATF-like</fullName>
    </recommendedName>
    <alternativeName>
        <fullName evidence="12">B-cell-activating transcription factor</fullName>
    </alternativeName>
</protein>
<dbReference type="GO" id="GO:0000981">
    <property type="term" value="F:DNA-binding transcription factor activity, RNA polymerase II-specific"/>
    <property type="evidence" value="ECO:0007669"/>
    <property type="project" value="TreeGrafter"/>
</dbReference>
<dbReference type="AlphaFoldDB" id="A0AA47MZK0"/>
<feature type="region of interest" description="Disordered" evidence="13">
    <location>
        <begin position="174"/>
        <end position="208"/>
    </location>
</feature>
<dbReference type="GO" id="GO:0030154">
    <property type="term" value="P:cell differentiation"/>
    <property type="evidence" value="ECO:0007669"/>
    <property type="project" value="UniProtKB-KW"/>
</dbReference>
<dbReference type="Gene3D" id="1.20.5.170">
    <property type="match status" value="1"/>
</dbReference>
<dbReference type="Proteomes" id="UP001174136">
    <property type="component" value="Unassembled WGS sequence"/>
</dbReference>
<dbReference type="InterPro" id="IPR004827">
    <property type="entry name" value="bZIP"/>
</dbReference>
<dbReference type="InterPro" id="IPR000837">
    <property type="entry name" value="AP-1"/>
</dbReference>
<evidence type="ECO:0000256" key="4">
    <source>
        <dbReference type="ARBA" id="ARBA00022490"/>
    </source>
</evidence>
<dbReference type="GO" id="GO:0005634">
    <property type="term" value="C:nucleus"/>
    <property type="evidence" value="ECO:0007669"/>
    <property type="project" value="TreeGrafter"/>
</dbReference>
<evidence type="ECO:0000256" key="8">
    <source>
        <dbReference type="ARBA" id="ARBA00023125"/>
    </source>
</evidence>
<dbReference type="PANTHER" id="PTHR23351">
    <property type="entry name" value="FOS TRANSCRIPTION FACTOR-RELATED"/>
    <property type="match status" value="1"/>
</dbReference>
<dbReference type="GO" id="GO:0000978">
    <property type="term" value="F:RNA polymerase II cis-regulatory region sequence-specific DNA binding"/>
    <property type="evidence" value="ECO:0007669"/>
    <property type="project" value="TreeGrafter"/>
</dbReference>
<evidence type="ECO:0000256" key="11">
    <source>
        <dbReference type="ARBA" id="ARBA00023242"/>
    </source>
</evidence>
<evidence type="ECO:0000256" key="1">
    <source>
        <dbReference type="ARBA" id="ARBA00004496"/>
    </source>
</evidence>
<evidence type="ECO:0000256" key="9">
    <source>
        <dbReference type="ARBA" id="ARBA00023159"/>
    </source>
</evidence>
<feature type="compositionally biased region" description="Polar residues" evidence="13">
    <location>
        <begin position="16"/>
        <end position="32"/>
    </location>
</feature>
<reference evidence="15" key="1">
    <citation type="journal article" date="2023" name="Front. Mar. Sci.">
        <title>A new Merluccius polli reference genome to investigate the effects of global change in West African waters.</title>
        <authorList>
            <person name="Mateo J.L."/>
            <person name="Blanco-Fernandez C."/>
            <person name="Garcia-Vazquez E."/>
            <person name="Machado-Schiaffino G."/>
        </authorList>
    </citation>
    <scope>NUCLEOTIDE SEQUENCE</scope>
    <source>
        <strain evidence="15">C29</strain>
        <tissue evidence="15">Fin</tissue>
    </source>
</reference>
<keyword evidence="16" id="KW-1185">Reference proteome</keyword>
<organism evidence="15 16">
    <name type="scientific">Merluccius polli</name>
    <name type="common">Benguela hake</name>
    <name type="synonym">Merluccius cadenati</name>
    <dbReference type="NCBI Taxonomy" id="89951"/>
    <lineage>
        <taxon>Eukaryota</taxon>
        <taxon>Metazoa</taxon>
        <taxon>Chordata</taxon>
        <taxon>Craniata</taxon>
        <taxon>Vertebrata</taxon>
        <taxon>Euteleostomi</taxon>
        <taxon>Actinopterygii</taxon>
        <taxon>Neopterygii</taxon>
        <taxon>Teleostei</taxon>
        <taxon>Neoteleostei</taxon>
        <taxon>Acanthomorphata</taxon>
        <taxon>Zeiogadaria</taxon>
        <taxon>Gadariae</taxon>
        <taxon>Gadiformes</taxon>
        <taxon>Gadoidei</taxon>
        <taxon>Merlucciidae</taxon>
        <taxon>Merluccius</taxon>
    </lineage>
</organism>
<dbReference type="PANTHER" id="PTHR23351:SF14">
    <property type="entry name" value="BASIC LEUCINE ZIPPER TRANSCRIPTIONAL FACTOR ATF-LIKE"/>
    <property type="match status" value="1"/>
</dbReference>
<keyword evidence="7" id="KW-0805">Transcription regulation</keyword>
<evidence type="ECO:0000256" key="3">
    <source>
        <dbReference type="ARBA" id="ARBA00019754"/>
    </source>
</evidence>
<evidence type="ECO:0000256" key="5">
    <source>
        <dbReference type="ARBA" id="ARBA00022491"/>
    </source>
</evidence>
<comment type="caution">
    <text evidence="15">The sequence shown here is derived from an EMBL/GenBank/DDBJ whole genome shotgun (WGS) entry which is preliminary data.</text>
</comment>
<comment type="subcellular location">
    <subcellularLocation>
        <location evidence="1">Cytoplasm</location>
    </subcellularLocation>
</comment>
<sequence length="208" mass="22780">MRREKNRIAAQKSRMRQTQKADTLHLVSTPSSDPGHMGRPGIEPRAFYGGGGGHITVTAAAAVPYRQIVFPLLPLLRPLKLGSVFRHPCGAQGALWPAGSVIFTRRHLTESEDLEKKNVALRKEVKQLTEEKKYLSSVLSSHEPQCTRGLTPQTEPLFSAAAAAAAAAAAVASHGSGYPLHPHPHLHHHHQQQQHQQQHLAAGPHYHH</sequence>